<dbReference type="EMBL" id="KZ303846">
    <property type="protein sequence ID" value="PHZ14211.1"/>
    <property type="molecule type" value="Genomic_DNA"/>
</dbReference>
<accession>A0A2G4SZN3</accession>
<feature type="transmembrane region" description="Helical" evidence="3">
    <location>
        <begin position="6"/>
        <end position="24"/>
    </location>
</feature>
<dbReference type="GO" id="GO:0016705">
    <property type="term" value="F:oxidoreductase activity, acting on paired donors, with incorporation or reduction of molecular oxygen"/>
    <property type="evidence" value="ECO:0007669"/>
    <property type="project" value="InterPro"/>
</dbReference>
<dbReference type="PANTHER" id="PTHR24305:SF166">
    <property type="entry name" value="CYTOCHROME P450 12A4, MITOCHONDRIAL-RELATED"/>
    <property type="match status" value="1"/>
</dbReference>
<comment type="similarity">
    <text evidence="1">Belongs to the cytochrome P450 family.</text>
</comment>
<evidence type="ECO:0000256" key="1">
    <source>
        <dbReference type="ARBA" id="ARBA00010617"/>
    </source>
</evidence>
<keyword evidence="2" id="KW-0479">Metal-binding</keyword>
<dbReference type="GeneID" id="35441707"/>
<dbReference type="InterPro" id="IPR001128">
    <property type="entry name" value="Cyt_P450"/>
</dbReference>
<dbReference type="Proteomes" id="UP000242254">
    <property type="component" value="Unassembled WGS sequence"/>
</dbReference>
<evidence type="ECO:0000256" key="3">
    <source>
        <dbReference type="SAM" id="Phobius"/>
    </source>
</evidence>
<proteinExistence type="inferred from homology"/>
<dbReference type="GO" id="GO:0020037">
    <property type="term" value="F:heme binding"/>
    <property type="evidence" value="ECO:0007669"/>
    <property type="project" value="InterPro"/>
</dbReference>
<dbReference type="PRINTS" id="PR00385">
    <property type="entry name" value="P450"/>
</dbReference>
<evidence type="ECO:0000313" key="5">
    <source>
        <dbReference type="Proteomes" id="UP000242254"/>
    </source>
</evidence>
<keyword evidence="5" id="KW-1185">Reference proteome</keyword>
<name>A0A2G4SZN3_RHIZD</name>
<dbReference type="InterPro" id="IPR036396">
    <property type="entry name" value="Cyt_P450_sf"/>
</dbReference>
<reference evidence="4 5" key="1">
    <citation type="journal article" date="2016" name="Proc. Natl. Acad. Sci. U.S.A.">
        <title>Lipid metabolic changes in an early divergent fungus govern the establishment of a mutualistic symbiosis with endobacteria.</title>
        <authorList>
            <person name="Lastovetsky O.A."/>
            <person name="Gaspar M.L."/>
            <person name="Mondo S.J."/>
            <person name="LaButti K.M."/>
            <person name="Sandor L."/>
            <person name="Grigoriev I.V."/>
            <person name="Henry S.A."/>
            <person name="Pawlowska T.E."/>
        </authorList>
    </citation>
    <scope>NUCLEOTIDE SEQUENCE [LARGE SCALE GENOMIC DNA]</scope>
    <source>
        <strain evidence="4 5">ATCC 52813</strain>
    </source>
</reference>
<dbReference type="RefSeq" id="XP_023467919.1">
    <property type="nucleotide sequence ID" value="XM_023610717.1"/>
</dbReference>
<feature type="binding site" description="axial binding residue" evidence="2">
    <location>
        <position position="498"/>
    </location>
    <ligand>
        <name>heme</name>
        <dbReference type="ChEBI" id="CHEBI:30413"/>
    </ligand>
    <ligandPart>
        <name>Fe</name>
        <dbReference type="ChEBI" id="CHEBI:18248"/>
    </ligandPart>
</feature>
<dbReference type="SUPFAM" id="SSF48264">
    <property type="entry name" value="Cytochrome P450"/>
    <property type="match status" value="1"/>
</dbReference>
<keyword evidence="2" id="KW-0408">Iron</keyword>
<keyword evidence="3" id="KW-0472">Membrane</keyword>
<dbReference type="Gene3D" id="1.10.630.10">
    <property type="entry name" value="Cytochrome P450"/>
    <property type="match status" value="1"/>
</dbReference>
<comment type="cofactor">
    <cofactor evidence="2">
        <name>heme</name>
        <dbReference type="ChEBI" id="CHEBI:30413"/>
    </cofactor>
</comment>
<evidence type="ECO:0000313" key="4">
    <source>
        <dbReference type="EMBL" id="PHZ14211.1"/>
    </source>
</evidence>
<dbReference type="GO" id="GO:0004497">
    <property type="term" value="F:monooxygenase activity"/>
    <property type="evidence" value="ECO:0007669"/>
    <property type="project" value="InterPro"/>
</dbReference>
<sequence>MTQGIYSYLISFSLVSITYIWIYTRRRYRSKSLALAPLAPTPHFVTKYFGLVPPPSTSEKTDEISKFLIRAGQDSKYSPVSVCWSITGKPLVVVSTLKGIKDVLITGQHKSKNEIPKVQRGDLIRLIHNLVFGGKNLNNTIGEASKKRGEWRWRRHVLLPPFQPKQLVPKLLPYVTRRVNDLMELFAKHAEEGSAAELDSYFMDTTMDVINYYLYGRHDLNYDLVGGRTNLKFIHGHLGFGFQSLKAWLPFGINKTDWGQKSYKPAREQLKTFIRDSLKYALQDYHYDLKKFKERGIPPKDHIYRSVAACAFASGRYGEDHVDLVNDLLALTFAGYDTTAHTLAFTFAELAQNPQLQEDLFNQVRQVLGPPPIDPDTITTEKLARMPLVTAVYKEALRKYPAVVFIPVHVNRDILVDGVVVPGDSEIWCNVRGVQMNPRIFPDPDKFDPTRWLRPEHEESEDHSFDTFKPPSTSVDLITPSNQYDFPDIAFTLGQHSCLGKNLATLELRLIIASTVNQFTFHLKEGCHIDTKVVLTTKPRHGVWTYFKKRVNDAVQ</sequence>
<protein>
    <submittedName>
        <fullName evidence="4">Cytochrome P450</fullName>
    </submittedName>
</protein>
<dbReference type="CDD" id="cd00302">
    <property type="entry name" value="cytochrome_P450"/>
    <property type="match status" value="1"/>
</dbReference>
<dbReference type="PANTHER" id="PTHR24305">
    <property type="entry name" value="CYTOCHROME P450"/>
    <property type="match status" value="1"/>
</dbReference>
<dbReference type="AlphaFoldDB" id="A0A2G4SZN3"/>
<gene>
    <name evidence="4" type="ORF">RHIMIDRAFT_250348</name>
</gene>
<dbReference type="STRING" id="1340429.A0A2G4SZN3"/>
<keyword evidence="2" id="KW-0349">Heme</keyword>
<dbReference type="GO" id="GO:0005506">
    <property type="term" value="F:iron ion binding"/>
    <property type="evidence" value="ECO:0007669"/>
    <property type="project" value="InterPro"/>
</dbReference>
<dbReference type="PRINTS" id="PR00463">
    <property type="entry name" value="EP450I"/>
</dbReference>
<keyword evidence="3" id="KW-0812">Transmembrane</keyword>
<organism evidence="4 5">
    <name type="scientific">Rhizopus microsporus ATCC 52813</name>
    <dbReference type="NCBI Taxonomy" id="1340429"/>
    <lineage>
        <taxon>Eukaryota</taxon>
        <taxon>Fungi</taxon>
        <taxon>Fungi incertae sedis</taxon>
        <taxon>Mucoromycota</taxon>
        <taxon>Mucoromycotina</taxon>
        <taxon>Mucoromycetes</taxon>
        <taxon>Mucorales</taxon>
        <taxon>Mucorineae</taxon>
        <taxon>Rhizopodaceae</taxon>
        <taxon>Rhizopus</taxon>
    </lineage>
</organism>
<dbReference type="Pfam" id="PF00067">
    <property type="entry name" value="p450"/>
    <property type="match status" value="1"/>
</dbReference>
<dbReference type="InterPro" id="IPR050121">
    <property type="entry name" value="Cytochrome_P450_monoxygenase"/>
</dbReference>
<dbReference type="InterPro" id="IPR002401">
    <property type="entry name" value="Cyt_P450_E_grp-I"/>
</dbReference>
<evidence type="ECO:0000256" key="2">
    <source>
        <dbReference type="PIRSR" id="PIRSR602401-1"/>
    </source>
</evidence>
<keyword evidence="3" id="KW-1133">Transmembrane helix</keyword>